<dbReference type="GO" id="GO:0003677">
    <property type="term" value="F:DNA binding"/>
    <property type="evidence" value="ECO:0007669"/>
    <property type="project" value="InterPro"/>
</dbReference>
<protein>
    <recommendedName>
        <fullName evidence="1">RNA polymerase Rpb5 N-terminal domain-containing protein</fullName>
    </recommendedName>
</protein>
<dbReference type="EMBL" id="JBEDUW010000006">
    <property type="protein sequence ID" value="KAK9922618.1"/>
    <property type="molecule type" value="Genomic_DNA"/>
</dbReference>
<dbReference type="InterPro" id="IPR036710">
    <property type="entry name" value="RNA_pol_Rpb5_N_sf"/>
</dbReference>
<dbReference type="GO" id="GO:0006362">
    <property type="term" value="P:transcription elongation by RNA polymerase I"/>
    <property type="evidence" value="ECO:0007669"/>
    <property type="project" value="TreeGrafter"/>
</dbReference>
<dbReference type="SUPFAM" id="SSF53036">
    <property type="entry name" value="Eukaryotic RPB5 N-terminal domain"/>
    <property type="match status" value="1"/>
</dbReference>
<evidence type="ECO:0000259" key="1">
    <source>
        <dbReference type="Pfam" id="PF03871"/>
    </source>
</evidence>
<reference evidence="2 3" key="1">
    <citation type="journal article" date="2023" name="G3 (Bethesda)">
        <title>A chromosome-length genome assembly and annotation of blackberry (Rubus argutus, cv. 'Hillquist').</title>
        <authorList>
            <person name="Bruna T."/>
            <person name="Aryal R."/>
            <person name="Dudchenko O."/>
            <person name="Sargent D.J."/>
            <person name="Mead D."/>
            <person name="Buti M."/>
            <person name="Cavallini A."/>
            <person name="Hytonen T."/>
            <person name="Andres J."/>
            <person name="Pham M."/>
            <person name="Weisz D."/>
            <person name="Mascagni F."/>
            <person name="Usai G."/>
            <person name="Natali L."/>
            <person name="Bassil N."/>
            <person name="Fernandez G.E."/>
            <person name="Lomsadze A."/>
            <person name="Armour M."/>
            <person name="Olukolu B."/>
            <person name="Poorten T."/>
            <person name="Britton C."/>
            <person name="Davik J."/>
            <person name="Ashrafi H."/>
            <person name="Aiden E.L."/>
            <person name="Borodovsky M."/>
            <person name="Worthington M."/>
        </authorList>
    </citation>
    <scope>NUCLEOTIDE SEQUENCE [LARGE SCALE GENOMIC DNA]</scope>
    <source>
        <strain evidence="2">PI 553951</strain>
    </source>
</reference>
<accession>A0AAW1WG57</accession>
<dbReference type="GO" id="GO:0003899">
    <property type="term" value="F:DNA-directed RNA polymerase activity"/>
    <property type="evidence" value="ECO:0007669"/>
    <property type="project" value="InterPro"/>
</dbReference>
<dbReference type="InterPro" id="IPR005571">
    <property type="entry name" value="RNA_pol_Rpb5_N"/>
</dbReference>
<organism evidence="2 3">
    <name type="scientific">Rubus argutus</name>
    <name type="common">Southern blackberry</name>
    <dbReference type="NCBI Taxonomy" id="59490"/>
    <lineage>
        <taxon>Eukaryota</taxon>
        <taxon>Viridiplantae</taxon>
        <taxon>Streptophyta</taxon>
        <taxon>Embryophyta</taxon>
        <taxon>Tracheophyta</taxon>
        <taxon>Spermatophyta</taxon>
        <taxon>Magnoliopsida</taxon>
        <taxon>eudicotyledons</taxon>
        <taxon>Gunneridae</taxon>
        <taxon>Pentapetalae</taxon>
        <taxon>rosids</taxon>
        <taxon>fabids</taxon>
        <taxon>Rosales</taxon>
        <taxon>Rosaceae</taxon>
        <taxon>Rosoideae</taxon>
        <taxon>Rosoideae incertae sedis</taxon>
        <taxon>Rubus</taxon>
    </lineage>
</organism>
<gene>
    <name evidence="2" type="ORF">M0R45_031075</name>
</gene>
<dbReference type="GO" id="GO:0006366">
    <property type="term" value="P:transcription by RNA polymerase II"/>
    <property type="evidence" value="ECO:0007669"/>
    <property type="project" value="TreeGrafter"/>
</dbReference>
<evidence type="ECO:0000313" key="2">
    <source>
        <dbReference type="EMBL" id="KAK9922618.1"/>
    </source>
</evidence>
<dbReference type="InterPro" id="IPR014381">
    <property type="entry name" value="Arch_Rpo5/euc_Rpb5"/>
</dbReference>
<dbReference type="Gene3D" id="3.40.1340.10">
    <property type="entry name" value="RNA polymerase, Rpb5, N-terminal domain"/>
    <property type="match status" value="1"/>
</dbReference>
<sequence>MDDISWSIYAVMDAAVSRGDGSGERWRLENLQFLKVGQKPFQIFSNFPQNTALTLTSKDEREEWQPLSSTTPFEWRWRRSGMHNELCGITRRSGMHNEPCRTVMEMLHDRGYIVPDSDLTRSLTEFRTVFGQNPDLERLRICLSLRSNPKNKIMVIFCGTDEIRKPTVCGIYANLLNKESGGTSWKTRSSLSCWKLMHLHATMDWRRGWVVKITYCGGVVGAFKTYRCIV</sequence>
<proteinExistence type="predicted"/>
<keyword evidence="3" id="KW-1185">Reference proteome</keyword>
<dbReference type="AlphaFoldDB" id="A0AAW1WG57"/>
<evidence type="ECO:0000313" key="3">
    <source>
        <dbReference type="Proteomes" id="UP001457282"/>
    </source>
</evidence>
<dbReference type="PANTHER" id="PTHR10535:SF12">
    <property type="entry name" value="DNA-DIRECTED RNA POLYMERASE V SUBUNIT 5C"/>
    <property type="match status" value="1"/>
</dbReference>
<dbReference type="Proteomes" id="UP001457282">
    <property type="component" value="Unassembled WGS sequence"/>
</dbReference>
<name>A0AAW1WG57_RUBAR</name>
<dbReference type="GO" id="GO:0042797">
    <property type="term" value="P:tRNA transcription by RNA polymerase III"/>
    <property type="evidence" value="ECO:0007669"/>
    <property type="project" value="TreeGrafter"/>
</dbReference>
<comment type="caution">
    <text evidence="2">The sequence shown here is derived from an EMBL/GenBank/DDBJ whole genome shotgun (WGS) entry which is preliminary data.</text>
</comment>
<dbReference type="Pfam" id="PF03871">
    <property type="entry name" value="RNA_pol_Rpb5_N"/>
    <property type="match status" value="1"/>
</dbReference>
<feature type="domain" description="RNA polymerase Rpb5 N-terminal" evidence="1">
    <location>
        <begin position="101"/>
        <end position="168"/>
    </location>
</feature>
<dbReference type="PANTHER" id="PTHR10535">
    <property type="entry name" value="DNA-DIRECTED RNA POLYMERASES I, II, AND III SUBUNIT RPABC1"/>
    <property type="match status" value="1"/>
</dbReference>